<dbReference type="EMBL" id="BDGJ01000032">
    <property type="protein sequence ID" value="GAW91733.1"/>
    <property type="molecule type" value="Genomic_DNA"/>
</dbReference>
<evidence type="ECO:0000256" key="1">
    <source>
        <dbReference type="SAM" id="Phobius"/>
    </source>
</evidence>
<organism evidence="2 3">
    <name type="scientific">Calderihabitans maritimus</name>
    <dbReference type="NCBI Taxonomy" id="1246530"/>
    <lineage>
        <taxon>Bacteria</taxon>
        <taxon>Bacillati</taxon>
        <taxon>Bacillota</taxon>
        <taxon>Clostridia</taxon>
        <taxon>Neomoorellales</taxon>
        <taxon>Calderihabitantaceae</taxon>
        <taxon>Calderihabitans</taxon>
    </lineage>
</organism>
<feature type="transmembrane region" description="Helical" evidence="1">
    <location>
        <begin position="76"/>
        <end position="98"/>
    </location>
</feature>
<keyword evidence="1" id="KW-0812">Transmembrane</keyword>
<accession>A0A1Z5HQC3</accession>
<comment type="caution">
    <text evidence="2">The sequence shown here is derived from an EMBL/GenBank/DDBJ whole genome shotgun (WGS) entry which is preliminary data.</text>
</comment>
<keyword evidence="1" id="KW-1133">Transmembrane helix</keyword>
<proteinExistence type="predicted"/>
<dbReference type="Proteomes" id="UP000197032">
    <property type="component" value="Unassembled WGS sequence"/>
</dbReference>
<name>A0A1Z5HQC3_9FIRM</name>
<evidence type="ECO:0000313" key="2">
    <source>
        <dbReference type="EMBL" id="GAW91733.1"/>
    </source>
</evidence>
<keyword evidence="1" id="KW-0472">Membrane</keyword>
<gene>
    <name evidence="2" type="ORF">KKC1_08940</name>
</gene>
<dbReference type="OrthoDB" id="1726338at2"/>
<evidence type="ECO:0000313" key="3">
    <source>
        <dbReference type="Proteomes" id="UP000197032"/>
    </source>
</evidence>
<protein>
    <submittedName>
        <fullName evidence="2">Uncharacterized protein</fullName>
    </submittedName>
</protein>
<feature type="transmembrane region" description="Helical" evidence="1">
    <location>
        <begin position="44"/>
        <end position="64"/>
    </location>
</feature>
<keyword evidence="3" id="KW-1185">Reference proteome</keyword>
<reference evidence="3" key="1">
    <citation type="journal article" date="2017" name="Appl. Environ. Microbiol.">
        <title>Genomic Analysis of Calderihabitans maritimus KKC1, a Thermophilic, Hydrogenogenic, Carboxydotrophic Bacterium Isolated from Marine Sediment.</title>
        <authorList>
            <person name="Omae K."/>
            <person name="Yoneda Y."/>
            <person name="Fukuyama Y."/>
            <person name="Yoshida T."/>
            <person name="Sako Y."/>
        </authorList>
    </citation>
    <scope>NUCLEOTIDE SEQUENCE [LARGE SCALE GENOMIC DNA]</scope>
    <source>
        <strain evidence="3">KKC1</strain>
    </source>
</reference>
<sequence>MSKLLLFILFFLLFFFSVREKVHVLREDKGKIPEQPISSPISRALAELVGIAGGIYLSLLMLVTFLEVSVPERVELFSLSVEPLALLSITLALVQPFLVRWYQKLL</sequence>
<dbReference type="RefSeq" id="WP_088553223.1">
    <property type="nucleotide sequence ID" value="NZ_BDGJ01000032.1"/>
</dbReference>
<dbReference type="AlphaFoldDB" id="A0A1Z5HQC3"/>